<evidence type="ECO:0000256" key="5">
    <source>
        <dbReference type="ARBA" id="ARBA00023235"/>
    </source>
</evidence>
<comment type="caution">
    <text evidence="12">The sequence shown here is derived from an EMBL/GenBank/DDBJ whole genome shotgun (WGS) entry which is preliminary data.</text>
</comment>
<proteinExistence type="inferred from homology"/>
<dbReference type="PROSITE" id="PS51192">
    <property type="entry name" value="HELICASE_ATP_BIND_1"/>
    <property type="match status" value="1"/>
</dbReference>
<dbReference type="Pfam" id="PF00271">
    <property type="entry name" value="Helicase_C"/>
    <property type="match status" value="1"/>
</dbReference>
<feature type="domain" description="Helicase ATP-binding" evidence="10">
    <location>
        <begin position="36"/>
        <end position="228"/>
    </location>
</feature>
<feature type="domain" description="Helicase C-terminal" evidence="11">
    <location>
        <begin position="264"/>
        <end position="424"/>
    </location>
</feature>
<comment type="catalytic activity">
    <reaction evidence="7">
        <text>Couples ATP hydrolysis with the unwinding of duplex DNA by translocating in the 3'-5' direction.</text>
        <dbReference type="EC" id="5.6.2.4"/>
    </reaction>
</comment>
<evidence type="ECO:0000256" key="7">
    <source>
        <dbReference type="ARBA" id="ARBA00034617"/>
    </source>
</evidence>
<keyword evidence="6" id="KW-0539">Nucleus</keyword>
<evidence type="ECO:0000256" key="3">
    <source>
        <dbReference type="ARBA" id="ARBA00022840"/>
    </source>
</evidence>
<dbReference type="EMBL" id="CALNXK010000257">
    <property type="protein sequence ID" value="CAH3179478.1"/>
    <property type="molecule type" value="Genomic_DNA"/>
</dbReference>
<dbReference type="SUPFAM" id="SSF52540">
    <property type="entry name" value="P-loop containing nucleoside triphosphate hydrolases"/>
    <property type="match status" value="1"/>
</dbReference>
<gene>
    <name evidence="12" type="ORF">PLOB_00021905</name>
</gene>
<reference evidence="12 13" key="1">
    <citation type="submission" date="2022-05" db="EMBL/GenBank/DDBJ databases">
        <authorList>
            <consortium name="Genoscope - CEA"/>
            <person name="William W."/>
        </authorList>
    </citation>
    <scope>NUCLEOTIDE SEQUENCE [LARGE SCALE GENOMIC DNA]</scope>
</reference>
<accession>A0ABN8RN08</accession>
<evidence type="ECO:0000256" key="4">
    <source>
        <dbReference type="ARBA" id="ARBA00023125"/>
    </source>
</evidence>
<keyword evidence="3" id="KW-0067">ATP-binding</keyword>
<evidence type="ECO:0000256" key="8">
    <source>
        <dbReference type="ARBA" id="ARBA00034808"/>
    </source>
</evidence>
<dbReference type="Gene3D" id="3.40.50.300">
    <property type="entry name" value="P-loop containing nucleotide triphosphate hydrolases"/>
    <property type="match status" value="2"/>
</dbReference>
<evidence type="ECO:0000259" key="10">
    <source>
        <dbReference type="PROSITE" id="PS51192"/>
    </source>
</evidence>
<evidence type="ECO:0000313" key="12">
    <source>
        <dbReference type="EMBL" id="CAH3179478.1"/>
    </source>
</evidence>
<keyword evidence="13" id="KW-1185">Reference proteome</keyword>
<evidence type="ECO:0000256" key="2">
    <source>
        <dbReference type="ARBA" id="ARBA00022741"/>
    </source>
</evidence>
<dbReference type="PANTHER" id="PTHR13710:SF153">
    <property type="entry name" value="RECQ-LIKE DNA HELICASE BLM"/>
    <property type="match status" value="1"/>
</dbReference>
<dbReference type="InterPro" id="IPR011545">
    <property type="entry name" value="DEAD/DEAH_box_helicase_dom"/>
</dbReference>
<dbReference type="PANTHER" id="PTHR13710">
    <property type="entry name" value="DNA HELICASE RECQ FAMILY MEMBER"/>
    <property type="match status" value="1"/>
</dbReference>
<keyword evidence="2" id="KW-0547">Nucleotide-binding</keyword>
<protein>
    <recommendedName>
        <fullName evidence="8">DNA 3'-5' helicase</fullName>
        <ecNumber evidence="8">5.6.2.4</ecNumber>
    </recommendedName>
    <alternativeName>
        <fullName evidence="9">DNA 3'-5' helicase BLM</fullName>
    </alternativeName>
</protein>
<dbReference type="EC" id="5.6.2.4" evidence="8"/>
<sequence>MASNSEDSFHDAIKFSLEKRGKPDLELKREQFEAIRAVCVERKDVLAVLPTGFGKSLIYQILPAIFDFLRSRGDKQEENSVVIVVSPLNALMKDQLKKLEGFLNVCVVQSVEDEEGENKVNLPQDVRKCSLLFGHPEVFVDHKNTAKMLKEKHFQESVQAIVIDEAHLVQQWLGFSLLCLRSTFRPAYGKIGFLTNLFPLVPVVALTGTATSATKCSIVETLGLSNPKIVESNPNGANIYYASHTRPDRGDEKLDSILEPIVAELKAYKVKMPLTLIYGSLETISDCFLYFSTKMGKDQFYPPNAEPLAKNRLFTQYHAQYPESERSRIVEELVQGTSTHRVLFVTIAFGLGIDCNDIRRVVHIGVPYSMEDYCQEVGRAGRDGLPARADIYYNSYDIFRSRKNMTDVMRNYVKSKECKRKMILNYFDHKVPSTQGPAHMCCDFHSAQCACDDCLLARAADDMDCVDTRYPDQPCDSSRDQSDNEPTPLFSEGVQAEIKKDLINYRLKLQSEVGRSSVGSVALSSGFSINLIDLVLQHLPKLTSVEKVEEILPVYSSKIATDIFCIIQKHTSPQALA</sequence>
<dbReference type="PROSITE" id="PS51194">
    <property type="entry name" value="HELICASE_CTER"/>
    <property type="match status" value="1"/>
</dbReference>
<evidence type="ECO:0000256" key="9">
    <source>
        <dbReference type="ARBA" id="ARBA00044542"/>
    </source>
</evidence>
<dbReference type="SMART" id="SM00487">
    <property type="entry name" value="DEXDc"/>
    <property type="match status" value="1"/>
</dbReference>
<keyword evidence="4" id="KW-0238">DNA-binding</keyword>
<evidence type="ECO:0000259" key="11">
    <source>
        <dbReference type="PROSITE" id="PS51194"/>
    </source>
</evidence>
<dbReference type="Pfam" id="PF00270">
    <property type="entry name" value="DEAD"/>
    <property type="match status" value="1"/>
</dbReference>
<comment type="similarity">
    <text evidence="1">Belongs to the helicase family. RecQ subfamily.</text>
</comment>
<evidence type="ECO:0000313" key="13">
    <source>
        <dbReference type="Proteomes" id="UP001159405"/>
    </source>
</evidence>
<keyword evidence="5" id="KW-0413">Isomerase</keyword>
<organism evidence="12 13">
    <name type="scientific">Porites lobata</name>
    <dbReference type="NCBI Taxonomy" id="104759"/>
    <lineage>
        <taxon>Eukaryota</taxon>
        <taxon>Metazoa</taxon>
        <taxon>Cnidaria</taxon>
        <taxon>Anthozoa</taxon>
        <taxon>Hexacorallia</taxon>
        <taxon>Scleractinia</taxon>
        <taxon>Fungiina</taxon>
        <taxon>Poritidae</taxon>
        <taxon>Porites</taxon>
    </lineage>
</organism>
<dbReference type="SMART" id="SM00490">
    <property type="entry name" value="HELICc"/>
    <property type="match status" value="1"/>
</dbReference>
<dbReference type="Proteomes" id="UP001159405">
    <property type="component" value="Unassembled WGS sequence"/>
</dbReference>
<name>A0ABN8RN08_9CNID</name>
<dbReference type="InterPro" id="IPR001650">
    <property type="entry name" value="Helicase_C-like"/>
</dbReference>
<dbReference type="InterPro" id="IPR027417">
    <property type="entry name" value="P-loop_NTPase"/>
</dbReference>
<evidence type="ECO:0000256" key="6">
    <source>
        <dbReference type="ARBA" id="ARBA00023242"/>
    </source>
</evidence>
<evidence type="ECO:0000256" key="1">
    <source>
        <dbReference type="ARBA" id="ARBA00005446"/>
    </source>
</evidence>
<dbReference type="InterPro" id="IPR014001">
    <property type="entry name" value="Helicase_ATP-bd"/>
</dbReference>